<dbReference type="GO" id="GO:0004571">
    <property type="term" value="F:mannosyl-oligosaccharide 1,2-alpha-mannosidase activity"/>
    <property type="evidence" value="ECO:0007669"/>
    <property type="project" value="InterPro"/>
</dbReference>
<dbReference type="InterPro" id="IPR044674">
    <property type="entry name" value="EDEM1/2/3"/>
</dbReference>
<dbReference type="Gene3D" id="1.50.10.10">
    <property type="match status" value="1"/>
</dbReference>
<dbReference type="InterPro" id="IPR012341">
    <property type="entry name" value="6hp_glycosidase-like_sf"/>
</dbReference>
<dbReference type="InterPro" id="IPR036026">
    <property type="entry name" value="Seven-hairpin_glycosidases"/>
</dbReference>
<evidence type="ECO:0000256" key="8">
    <source>
        <dbReference type="SAM" id="SignalP"/>
    </source>
</evidence>
<dbReference type="CDD" id="cd00538">
    <property type="entry name" value="PA"/>
    <property type="match status" value="1"/>
</dbReference>
<evidence type="ECO:0000256" key="4">
    <source>
        <dbReference type="ARBA" id="ARBA00023180"/>
    </source>
</evidence>
<feature type="active site" description="Proton donor" evidence="5">
    <location>
        <position position="370"/>
    </location>
</feature>
<dbReference type="PANTHER" id="PTHR45679">
    <property type="entry name" value="ER DEGRADATION-ENHANCING ALPHA-MANNOSIDASE-LIKE PROTEIN 2"/>
    <property type="match status" value="1"/>
</dbReference>
<feature type="active site" evidence="5">
    <location>
        <position position="277"/>
    </location>
</feature>
<feature type="binding site" evidence="6">
    <location>
        <position position="476"/>
    </location>
    <ligand>
        <name>Ca(2+)</name>
        <dbReference type="ChEBI" id="CHEBI:29108"/>
    </ligand>
</feature>
<dbReference type="InterPro" id="IPR046450">
    <property type="entry name" value="PA_dom_sf"/>
</dbReference>
<dbReference type="PANTHER" id="PTHR45679:SF2">
    <property type="entry name" value="ER DEGRADATION-ENHANCING ALPHA-MANNOSIDASE-LIKE PROTEIN 3"/>
    <property type="match status" value="1"/>
</dbReference>
<evidence type="ECO:0000256" key="3">
    <source>
        <dbReference type="ARBA" id="ARBA00022824"/>
    </source>
</evidence>
<keyword evidence="4" id="KW-0325">Glycoprotein</keyword>
<keyword evidence="7" id="KW-0326">Glycosidase</keyword>
<feature type="active site" description="Proton donor" evidence="5">
    <location>
        <position position="135"/>
    </location>
</feature>
<dbReference type="EMBL" id="LWCA01000294">
    <property type="protein sequence ID" value="OAF69358.1"/>
    <property type="molecule type" value="Genomic_DNA"/>
</dbReference>
<dbReference type="PRINTS" id="PR00747">
    <property type="entry name" value="GLYHDRLASE47"/>
</dbReference>
<evidence type="ECO:0000256" key="2">
    <source>
        <dbReference type="ARBA" id="ARBA00007658"/>
    </source>
</evidence>
<keyword evidence="6" id="KW-0106">Calcium</keyword>
<keyword evidence="11" id="KW-1185">Reference proteome</keyword>
<name>A0A177B510_9BILA</name>
<comment type="similarity">
    <text evidence="2 7">Belongs to the glycosyl hydrolase 47 family.</text>
</comment>
<proteinExistence type="inferred from homology"/>
<sequence>MLYLTPPYFKFNLKNIALLASLLLFFVVPDQHTEKFEDIIWTERDILYFKTQVSEMMNHALDSYMTYAYPADEISPVTCDIKKTFDMWNGNYSVTLIDSLDTLALMEKYDKYEKYSILFINNVNFNSNVNVSLFEANIRMLGGLISNHYVAKKLKKNKLAMLWYSKEFLNLAIIFADKLMQCFVIPGKIPFSVFNLKHGVMDTSNTSTISTAAIGTLILEFGSMTRLTGNQTYYKSVMDALDILWSKKSIYNLQGETLNVVSGEWTNKMGSLAGNIDSYYEYLLKSYIAFNDVSFYEKFHLHYVSIMKYLNVPPNFYRAYINKPEHLYNEYDALVAFWPGLQILYGDTKSAYKNFIKLESIVRKYNFLPENYKNDNLSYKKYYLRPEFYESNFYLYELTKSKTFLDVAVKAMVNLNKFTRVKCGFSSLFRIDKFPIYINKMDSYFLAETLKYIYLVFEKASFTKPILTWDEFIYNTEAHFIPIYTPHSQCPRNVTRLHFKHINFCCTTNLAYFNWVYKENELNSEEVFSAIIIRATFAEIMDHMLKTYSSLSDYMDHTNIQILPLYLDKLGFLVKKIDNDTYEIYETPGIIINNFNSQHFFLQLYQINMKFQKKYLLNIKVKNVDVIANRSLFGKIIKLGHVIEGNPHFIYKNYLCNTDNYSYSNNNIIVVKRGKCTFYEKAINAQKLGAIAIIVYDTHIPESNEFVSMLLPQVPAQQKTDDIKIPLVYVQGNEARKLLSVLVNEIDKNMKIENLN</sequence>
<dbReference type="Gene3D" id="3.50.30.30">
    <property type="match status" value="1"/>
</dbReference>
<dbReference type="InterPro" id="IPR003137">
    <property type="entry name" value="PA_domain"/>
</dbReference>
<dbReference type="Pfam" id="PF02225">
    <property type="entry name" value="PA"/>
    <property type="match status" value="1"/>
</dbReference>
<dbReference type="OrthoDB" id="8118055at2759"/>
<feature type="domain" description="PA" evidence="9">
    <location>
        <begin position="652"/>
        <end position="737"/>
    </location>
</feature>
<dbReference type="GO" id="GO:0016020">
    <property type="term" value="C:membrane"/>
    <property type="evidence" value="ECO:0007669"/>
    <property type="project" value="InterPro"/>
</dbReference>
<dbReference type="SUPFAM" id="SSF48225">
    <property type="entry name" value="Seven-hairpin glycosidases"/>
    <property type="match status" value="1"/>
</dbReference>
<gene>
    <name evidence="10" type="ORF">A3Q56_02898</name>
</gene>
<evidence type="ECO:0000256" key="6">
    <source>
        <dbReference type="PIRSR" id="PIRSR601382-2"/>
    </source>
</evidence>
<dbReference type="SUPFAM" id="SSF52025">
    <property type="entry name" value="PA domain"/>
    <property type="match status" value="1"/>
</dbReference>
<dbReference type="EC" id="3.2.1.-" evidence="7"/>
<organism evidence="10 11">
    <name type="scientific">Intoshia linei</name>
    <dbReference type="NCBI Taxonomy" id="1819745"/>
    <lineage>
        <taxon>Eukaryota</taxon>
        <taxon>Metazoa</taxon>
        <taxon>Spiralia</taxon>
        <taxon>Lophotrochozoa</taxon>
        <taxon>Mesozoa</taxon>
        <taxon>Orthonectida</taxon>
        <taxon>Rhopaluridae</taxon>
        <taxon>Intoshia</taxon>
    </lineage>
</organism>
<comment type="subcellular location">
    <subcellularLocation>
        <location evidence="1">Endoplasmic reticulum</location>
    </subcellularLocation>
</comment>
<dbReference type="AlphaFoldDB" id="A0A177B510"/>
<dbReference type="Pfam" id="PF01532">
    <property type="entry name" value="Glyco_hydro_47"/>
    <property type="match status" value="1"/>
</dbReference>
<dbReference type="Proteomes" id="UP000078046">
    <property type="component" value="Unassembled WGS sequence"/>
</dbReference>
<keyword evidence="3" id="KW-0256">Endoplasmic reticulum</keyword>
<evidence type="ECO:0000256" key="7">
    <source>
        <dbReference type="RuleBase" id="RU361193"/>
    </source>
</evidence>
<dbReference type="GO" id="GO:0044322">
    <property type="term" value="C:endoplasmic reticulum quality control compartment"/>
    <property type="evidence" value="ECO:0007669"/>
    <property type="project" value="GOC"/>
</dbReference>
<protein>
    <recommendedName>
        <fullName evidence="7">alpha-1,2-Mannosidase</fullName>
        <ecNumber evidence="7">3.2.1.-</ecNumber>
    </recommendedName>
</protein>
<reference evidence="10 11" key="1">
    <citation type="submission" date="2016-04" db="EMBL/GenBank/DDBJ databases">
        <title>The genome of Intoshia linei affirms orthonectids as highly simplified spiralians.</title>
        <authorList>
            <person name="Mikhailov K.V."/>
            <person name="Slusarev G.S."/>
            <person name="Nikitin M.A."/>
            <person name="Logacheva M.D."/>
            <person name="Penin A."/>
            <person name="Aleoshin V."/>
            <person name="Panchin Y.V."/>
        </authorList>
    </citation>
    <scope>NUCLEOTIDE SEQUENCE [LARGE SCALE GENOMIC DNA]</scope>
    <source>
        <strain evidence="10">Intl2013</strain>
        <tissue evidence="10">Whole animal</tissue>
    </source>
</reference>
<keyword evidence="7" id="KW-0378">Hydrolase</keyword>
<comment type="caution">
    <text evidence="10">The sequence shown here is derived from an EMBL/GenBank/DDBJ whole genome shotgun (WGS) entry which is preliminary data.</text>
</comment>
<keyword evidence="8" id="KW-0732">Signal</keyword>
<evidence type="ECO:0000313" key="11">
    <source>
        <dbReference type="Proteomes" id="UP000078046"/>
    </source>
</evidence>
<feature type="chain" id="PRO_5008056891" description="alpha-1,2-Mannosidase" evidence="8">
    <location>
        <begin position="34"/>
        <end position="756"/>
    </location>
</feature>
<comment type="cofactor">
    <cofactor evidence="6">
        <name>Ca(2+)</name>
        <dbReference type="ChEBI" id="CHEBI:29108"/>
    </cofactor>
</comment>
<dbReference type="GO" id="GO:0005509">
    <property type="term" value="F:calcium ion binding"/>
    <property type="evidence" value="ECO:0007669"/>
    <property type="project" value="InterPro"/>
</dbReference>
<dbReference type="GO" id="GO:1904380">
    <property type="term" value="P:endoplasmic reticulum mannose trimming"/>
    <property type="evidence" value="ECO:0007669"/>
    <property type="project" value="InterPro"/>
</dbReference>
<evidence type="ECO:0000259" key="9">
    <source>
        <dbReference type="Pfam" id="PF02225"/>
    </source>
</evidence>
<evidence type="ECO:0000313" key="10">
    <source>
        <dbReference type="EMBL" id="OAF69358.1"/>
    </source>
</evidence>
<evidence type="ECO:0000256" key="5">
    <source>
        <dbReference type="PIRSR" id="PIRSR601382-1"/>
    </source>
</evidence>
<feature type="active site" evidence="5">
    <location>
        <position position="387"/>
    </location>
</feature>
<feature type="signal peptide" evidence="8">
    <location>
        <begin position="1"/>
        <end position="33"/>
    </location>
</feature>
<dbReference type="GO" id="GO:0005975">
    <property type="term" value="P:carbohydrate metabolic process"/>
    <property type="evidence" value="ECO:0007669"/>
    <property type="project" value="InterPro"/>
</dbReference>
<evidence type="ECO:0000256" key="1">
    <source>
        <dbReference type="ARBA" id="ARBA00004240"/>
    </source>
</evidence>
<dbReference type="InterPro" id="IPR001382">
    <property type="entry name" value="Glyco_hydro_47"/>
</dbReference>
<keyword evidence="6" id="KW-0479">Metal-binding</keyword>
<accession>A0A177B510</accession>